<accession>A0A151XAC1</accession>
<name>A0A151XAC1_9HYME</name>
<proteinExistence type="predicted"/>
<gene>
    <name evidence="1" type="ORF">ALC60_03632</name>
</gene>
<keyword evidence="2" id="KW-1185">Reference proteome</keyword>
<evidence type="ECO:0000313" key="2">
    <source>
        <dbReference type="Proteomes" id="UP000075809"/>
    </source>
</evidence>
<protein>
    <submittedName>
        <fullName evidence="1">Uncharacterized protein</fullName>
    </submittedName>
</protein>
<dbReference type="EMBL" id="KQ982339">
    <property type="protein sequence ID" value="KYQ57314.1"/>
    <property type="molecule type" value="Genomic_DNA"/>
</dbReference>
<reference evidence="1 2" key="1">
    <citation type="submission" date="2015-09" db="EMBL/GenBank/DDBJ databases">
        <title>Trachymyrmex zeteki WGS genome.</title>
        <authorList>
            <person name="Nygaard S."/>
            <person name="Hu H."/>
            <person name="Boomsma J."/>
            <person name="Zhang G."/>
        </authorList>
    </citation>
    <scope>NUCLEOTIDE SEQUENCE [LARGE SCALE GENOMIC DNA]</scope>
    <source>
        <strain evidence="1">Tzet28-1</strain>
        <tissue evidence="1">Whole body</tissue>
    </source>
</reference>
<evidence type="ECO:0000313" key="1">
    <source>
        <dbReference type="EMBL" id="KYQ57314.1"/>
    </source>
</evidence>
<sequence>MMFADPFARGPRPDPLSQTGRRAFKALAPLSQTVISILTETVPAVLSRKNPNER</sequence>
<dbReference type="Proteomes" id="UP000075809">
    <property type="component" value="Unassembled WGS sequence"/>
</dbReference>
<organism evidence="1 2">
    <name type="scientific">Mycetomoellerius zeteki</name>
    <dbReference type="NCBI Taxonomy" id="64791"/>
    <lineage>
        <taxon>Eukaryota</taxon>
        <taxon>Metazoa</taxon>
        <taxon>Ecdysozoa</taxon>
        <taxon>Arthropoda</taxon>
        <taxon>Hexapoda</taxon>
        <taxon>Insecta</taxon>
        <taxon>Pterygota</taxon>
        <taxon>Neoptera</taxon>
        <taxon>Endopterygota</taxon>
        <taxon>Hymenoptera</taxon>
        <taxon>Apocrita</taxon>
        <taxon>Aculeata</taxon>
        <taxon>Formicoidea</taxon>
        <taxon>Formicidae</taxon>
        <taxon>Myrmicinae</taxon>
        <taxon>Mycetomoellerius</taxon>
    </lineage>
</organism>
<dbReference type="AlphaFoldDB" id="A0A151XAC1"/>